<gene>
    <name evidence="1" type="ORF">L3Q82_005247</name>
</gene>
<reference evidence="1" key="1">
    <citation type="submission" date="2022-04" db="EMBL/GenBank/DDBJ databases">
        <title>Jade perch genome.</title>
        <authorList>
            <person name="Chao B."/>
        </authorList>
    </citation>
    <scope>NUCLEOTIDE SEQUENCE</scope>
    <source>
        <strain evidence="1">CB-2022</strain>
    </source>
</reference>
<evidence type="ECO:0000313" key="2">
    <source>
        <dbReference type="Proteomes" id="UP000831701"/>
    </source>
</evidence>
<proteinExistence type="predicted"/>
<keyword evidence="2" id="KW-1185">Reference proteome</keyword>
<protein>
    <submittedName>
        <fullName evidence="1">Uncharacterized protein</fullName>
    </submittedName>
</protein>
<comment type="caution">
    <text evidence="1">The sequence shown here is derived from an EMBL/GenBank/DDBJ whole genome shotgun (WGS) entry which is preliminary data.</text>
</comment>
<sequence>MLGGSISKKDTSRLDKLIRRAGSVVGTKLDSLVTGGGRVEDSGQTPGYYGQCQPPSAHRKCKKNIENAKDTKRQQSPNQEEVRDSWTKHLAAYTLNNSHNKLYKGDKASQNRQLQLAFCLRKEEKRRARERRGSRERREECKEGTEQTVLPEETQILQRVQQAPADLLSVYSALFFVAVRLGWWPQGLEQFVIKNQVYKQDEGHHDCPLLSPLTAAGLRDESIVWEEENKEEEEGGRED</sequence>
<organism evidence="1 2">
    <name type="scientific">Scortum barcoo</name>
    <name type="common">barcoo grunter</name>
    <dbReference type="NCBI Taxonomy" id="214431"/>
    <lineage>
        <taxon>Eukaryota</taxon>
        <taxon>Metazoa</taxon>
        <taxon>Chordata</taxon>
        <taxon>Craniata</taxon>
        <taxon>Vertebrata</taxon>
        <taxon>Euteleostomi</taxon>
        <taxon>Actinopterygii</taxon>
        <taxon>Neopterygii</taxon>
        <taxon>Teleostei</taxon>
        <taxon>Neoteleostei</taxon>
        <taxon>Acanthomorphata</taxon>
        <taxon>Eupercaria</taxon>
        <taxon>Centrarchiformes</taxon>
        <taxon>Terapontoidei</taxon>
        <taxon>Terapontidae</taxon>
        <taxon>Scortum</taxon>
    </lineage>
</organism>
<dbReference type="EMBL" id="CM041553">
    <property type="protein sequence ID" value="KAI3352268.1"/>
    <property type="molecule type" value="Genomic_DNA"/>
</dbReference>
<dbReference type="Proteomes" id="UP000831701">
    <property type="component" value="Chromosome 23"/>
</dbReference>
<evidence type="ECO:0000313" key="1">
    <source>
        <dbReference type="EMBL" id="KAI3352268.1"/>
    </source>
</evidence>
<name>A0ACB8VCL1_9TELE</name>
<accession>A0ACB8VCL1</accession>